<evidence type="ECO:0000313" key="1">
    <source>
        <dbReference type="EMBL" id="MBD2255293.1"/>
    </source>
</evidence>
<dbReference type="RefSeq" id="WP_190572071.1">
    <property type="nucleotide sequence ID" value="NZ_JACJQL010000087.1"/>
</dbReference>
<accession>A0ABR8BQU5</accession>
<comment type="caution">
    <text evidence="1">The sequence shown here is derived from an EMBL/GenBank/DDBJ whole genome shotgun (WGS) entry which is preliminary data.</text>
</comment>
<proteinExistence type="predicted"/>
<evidence type="ECO:0000313" key="2">
    <source>
        <dbReference type="Proteomes" id="UP000621307"/>
    </source>
</evidence>
<reference evidence="1 2" key="1">
    <citation type="journal article" date="2020" name="ISME J.">
        <title>Comparative genomics reveals insights into cyanobacterial evolution and habitat adaptation.</title>
        <authorList>
            <person name="Chen M.Y."/>
            <person name="Teng W.K."/>
            <person name="Zhao L."/>
            <person name="Hu C.X."/>
            <person name="Zhou Y.K."/>
            <person name="Han B.P."/>
            <person name="Song L.R."/>
            <person name="Shu W.S."/>
        </authorList>
    </citation>
    <scope>NUCLEOTIDE SEQUENCE [LARGE SCALE GENOMIC DNA]</scope>
    <source>
        <strain evidence="1 2">FACHB-3921</strain>
    </source>
</reference>
<keyword evidence="2" id="KW-1185">Reference proteome</keyword>
<gene>
    <name evidence="1" type="ORF">H6G14_29180</name>
</gene>
<organism evidence="1 2">
    <name type="scientific">Nostoc parmelioides FACHB-3921</name>
    <dbReference type="NCBI Taxonomy" id="2692909"/>
    <lineage>
        <taxon>Bacteria</taxon>
        <taxon>Bacillati</taxon>
        <taxon>Cyanobacteriota</taxon>
        <taxon>Cyanophyceae</taxon>
        <taxon>Nostocales</taxon>
        <taxon>Nostocaceae</taxon>
        <taxon>Nostoc</taxon>
    </lineage>
</organism>
<protein>
    <submittedName>
        <fullName evidence="1">Uncharacterized protein</fullName>
    </submittedName>
</protein>
<name>A0ABR8BQU5_9NOSO</name>
<dbReference type="EMBL" id="JACJQL010000087">
    <property type="protein sequence ID" value="MBD2255293.1"/>
    <property type="molecule type" value="Genomic_DNA"/>
</dbReference>
<sequence length="54" mass="6080">MNVFFPLSLGSDRSRTQKPSRDDWAFVGFGYLPQKLVSEDNISAVQPIHSQLQA</sequence>
<dbReference type="Proteomes" id="UP000621307">
    <property type="component" value="Unassembled WGS sequence"/>
</dbReference>